<feature type="region of interest" description="Disordered" evidence="2">
    <location>
        <begin position="662"/>
        <end position="692"/>
    </location>
</feature>
<dbReference type="Proteomes" id="UP001370348">
    <property type="component" value="Chromosome"/>
</dbReference>
<dbReference type="RefSeq" id="WP_394823252.1">
    <property type="nucleotide sequence ID" value="NZ_CP089984.1"/>
</dbReference>
<feature type="compositionally biased region" description="Pro residues" evidence="2">
    <location>
        <begin position="680"/>
        <end position="692"/>
    </location>
</feature>
<dbReference type="CDD" id="cd16894">
    <property type="entry name" value="MltD-like"/>
    <property type="match status" value="1"/>
</dbReference>
<dbReference type="Gene3D" id="1.10.530.10">
    <property type="match status" value="1"/>
</dbReference>
<feature type="domain" description="LysM" evidence="3">
    <location>
        <begin position="525"/>
        <end position="569"/>
    </location>
</feature>
<evidence type="ECO:0000259" key="3">
    <source>
        <dbReference type="PROSITE" id="PS51782"/>
    </source>
</evidence>
<dbReference type="InterPro" id="IPR023346">
    <property type="entry name" value="Lysozyme-like_dom_sf"/>
</dbReference>
<dbReference type="CDD" id="cd00118">
    <property type="entry name" value="LysM"/>
    <property type="match status" value="3"/>
</dbReference>
<dbReference type="EMBL" id="CP089984">
    <property type="protein sequence ID" value="WXB13639.1"/>
    <property type="molecule type" value="Genomic_DNA"/>
</dbReference>
<dbReference type="InterPro" id="IPR036779">
    <property type="entry name" value="LysM_dom_sf"/>
</dbReference>
<sequence length="692" mass="74217">MPTLGKGLSPPKRVAKAPDSNAGPKKGGGGSGAPARKPANGASGRGKGPAVKSATRTPDVNARRQVAGGSTSDDVAAGYESTELRTLHEAERELFPPASPVPGTSWPAELGSPLSAAPEYPHVHASGLPPAPVASAPPSAEGGRDLSWMADLKLPDFPIRWDPRVVRYLEFFKDDPRGRTMLAIWYRRSGRYRSMVSRVLRRKSAPEDLFWLAMVESGFDPAARSPVGALGLWQFMPETGRQYGLLQDRWVDHRLHPQLATEAAADFLNDLHRRFGSWELAIASYNMGYAGMLALVRKFNTNDFWTLSRLEGALPWETTLYVPKIMAAAIVGRNLAVFGISEDKVEPAVAYDEVAVPPGTALSSVASAIGAPTKEISELNLELRAQRTPPLDPSDPKPDPARPGEALAAIGYPVKVPAGKGVVLAQNMAKIKKNFVAPERYVVRFGESLEQIASARSIALAKIIELNGIAQGEVVRGGTVLLLPPGKGGGSAPSPASSGPAASSGDKPVVIVPSDVFVYPDRRRVFYRVVTGDTLRDVAGTFHVSVDEIRRWNEIDPVGRLQEGMTLQLFVPADADLSKVMVLSENDVRTIAVGTEDFFTYWEGQKGRRRITVAAKAGETIEMIGRRYGVTPASMERINRKSRNEGLKEGEVVVVYLPPNSKSADPGASAIDPFAGEPLGPLPPAPAPNALP</sequence>
<protein>
    <submittedName>
        <fullName evidence="4">LysM peptidoglycan-binding domain-containing protein</fullName>
    </submittedName>
</protein>
<feature type="compositionally biased region" description="Low complexity" evidence="2">
    <location>
        <begin position="492"/>
        <end position="506"/>
    </location>
</feature>
<dbReference type="Pfam" id="PF01464">
    <property type="entry name" value="SLT"/>
    <property type="match status" value="1"/>
</dbReference>
<feature type="domain" description="LysM" evidence="3">
    <location>
        <begin position="439"/>
        <end position="483"/>
    </location>
</feature>
<evidence type="ECO:0000256" key="2">
    <source>
        <dbReference type="SAM" id="MobiDB-lite"/>
    </source>
</evidence>
<dbReference type="SUPFAM" id="SSF54106">
    <property type="entry name" value="LysM domain"/>
    <property type="match status" value="1"/>
</dbReference>
<dbReference type="InterPro" id="IPR000189">
    <property type="entry name" value="Transglyc_AS"/>
</dbReference>
<evidence type="ECO:0000313" key="4">
    <source>
        <dbReference type="EMBL" id="WXB13639.1"/>
    </source>
</evidence>
<feature type="region of interest" description="Disordered" evidence="2">
    <location>
        <begin position="1"/>
        <end position="78"/>
    </location>
</feature>
<proteinExistence type="inferred from homology"/>
<dbReference type="PANTHER" id="PTHR37423:SF2">
    <property type="entry name" value="MEMBRANE-BOUND LYTIC MUREIN TRANSGLYCOSYLASE C"/>
    <property type="match status" value="1"/>
</dbReference>
<gene>
    <name evidence="4" type="ORF">LZC94_38115</name>
</gene>
<dbReference type="SUPFAM" id="SSF53955">
    <property type="entry name" value="Lysozyme-like"/>
    <property type="match status" value="1"/>
</dbReference>
<name>A0ABZ2LRV6_9BACT</name>
<keyword evidence="5" id="KW-1185">Reference proteome</keyword>
<dbReference type="Pfam" id="PF01476">
    <property type="entry name" value="LysM"/>
    <property type="match status" value="3"/>
</dbReference>
<feature type="region of interest" description="Disordered" evidence="2">
    <location>
        <begin position="486"/>
        <end position="506"/>
    </location>
</feature>
<dbReference type="PANTHER" id="PTHR37423">
    <property type="entry name" value="SOLUBLE LYTIC MUREIN TRANSGLYCOSYLASE-RELATED"/>
    <property type="match status" value="1"/>
</dbReference>
<dbReference type="PROSITE" id="PS00922">
    <property type="entry name" value="TRANSGLYCOSYLASE"/>
    <property type="match status" value="1"/>
</dbReference>
<dbReference type="SMART" id="SM00257">
    <property type="entry name" value="LysM"/>
    <property type="match status" value="3"/>
</dbReference>
<organism evidence="4 5">
    <name type="scientific">Pendulispora albinea</name>
    <dbReference type="NCBI Taxonomy" id="2741071"/>
    <lineage>
        <taxon>Bacteria</taxon>
        <taxon>Pseudomonadati</taxon>
        <taxon>Myxococcota</taxon>
        <taxon>Myxococcia</taxon>
        <taxon>Myxococcales</taxon>
        <taxon>Sorangiineae</taxon>
        <taxon>Pendulisporaceae</taxon>
        <taxon>Pendulispora</taxon>
    </lineage>
</organism>
<dbReference type="InterPro" id="IPR008258">
    <property type="entry name" value="Transglycosylase_SLT_dom_1"/>
</dbReference>
<accession>A0ABZ2LRV6</accession>
<dbReference type="InterPro" id="IPR018392">
    <property type="entry name" value="LysM"/>
</dbReference>
<reference evidence="4 5" key="1">
    <citation type="submission" date="2021-12" db="EMBL/GenBank/DDBJ databases">
        <title>Discovery of the Pendulisporaceae a myxobacterial family with distinct sporulation behavior and unique specialized metabolism.</title>
        <authorList>
            <person name="Garcia R."/>
            <person name="Popoff A."/>
            <person name="Bader C.D."/>
            <person name="Loehr J."/>
            <person name="Walesch S."/>
            <person name="Walt C."/>
            <person name="Boldt J."/>
            <person name="Bunk B."/>
            <person name="Haeckl F.J.F.P.J."/>
            <person name="Gunesch A.P."/>
            <person name="Birkelbach J."/>
            <person name="Nuebel U."/>
            <person name="Pietschmann T."/>
            <person name="Bach T."/>
            <person name="Mueller R."/>
        </authorList>
    </citation>
    <scope>NUCLEOTIDE SEQUENCE [LARGE SCALE GENOMIC DNA]</scope>
    <source>
        <strain evidence="4 5">MSr11954</strain>
    </source>
</reference>
<comment type="similarity">
    <text evidence="1">Belongs to the transglycosylase Slt family.</text>
</comment>
<feature type="region of interest" description="Disordered" evidence="2">
    <location>
        <begin position="95"/>
        <end position="123"/>
    </location>
</feature>
<dbReference type="PROSITE" id="PS51782">
    <property type="entry name" value="LYSM"/>
    <property type="match status" value="2"/>
</dbReference>
<dbReference type="Gene3D" id="3.10.350.10">
    <property type="entry name" value="LysM domain"/>
    <property type="match status" value="2"/>
</dbReference>
<evidence type="ECO:0000313" key="5">
    <source>
        <dbReference type="Proteomes" id="UP001370348"/>
    </source>
</evidence>
<evidence type="ECO:0000256" key="1">
    <source>
        <dbReference type="ARBA" id="ARBA00007734"/>
    </source>
</evidence>